<dbReference type="GO" id="GO:0008716">
    <property type="term" value="F:D-alanine-D-alanine ligase activity"/>
    <property type="evidence" value="ECO:0007669"/>
    <property type="project" value="UniProtKB-UniRule"/>
</dbReference>
<evidence type="ECO:0000256" key="3">
    <source>
        <dbReference type="ARBA" id="ARBA00004496"/>
    </source>
</evidence>
<feature type="active site" evidence="19">
    <location>
        <position position="157"/>
    </location>
</feature>
<dbReference type="GO" id="GO:0009252">
    <property type="term" value="P:peptidoglycan biosynthetic process"/>
    <property type="evidence" value="ECO:0007669"/>
    <property type="project" value="UniProtKB-UniRule"/>
</dbReference>
<dbReference type="UniPathway" id="UPA00219"/>
<dbReference type="FunFam" id="3.30.470.20:FF:000008">
    <property type="entry name" value="D-alanine--D-alanine ligase"/>
    <property type="match status" value="1"/>
</dbReference>
<keyword evidence="7 18" id="KW-0963">Cytoplasm</keyword>
<dbReference type="PANTHER" id="PTHR23132">
    <property type="entry name" value="D-ALANINE--D-ALANINE LIGASE"/>
    <property type="match status" value="1"/>
</dbReference>
<comment type="function">
    <text evidence="2 18">Cell wall formation.</text>
</comment>
<evidence type="ECO:0000256" key="20">
    <source>
        <dbReference type="PIRSR" id="PIRSR039102-3"/>
    </source>
</evidence>
<dbReference type="PIRSF" id="PIRSF039102">
    <property type="entry name" value="Ddl/VanB"/>
    <property type="match status" value="1"/>
</dbReference>
<dbReference type="Gene3D" id="3.30.470.20">
    <property type="entry name" value="ATP-grasp fold, B domain"/>
    <property type="match status" value="1"/>
</dbReference>
<evidence type="ECO:0000313" key="23">
    <source>
        <dbReference type="EMBL" id="TDY01151.1"/>
    </source>
</evidence>
<dbReference type="GO" id="GO:0005524">
    <property type="term" value="F:ATP binding"/>
    <property type="evidence" value="ECO:0007669"/>
    <property type="project" value="UniProtKB-UniRule"/>
</dbReference>
<dbReference type="HAMAP" id="MF_00047">
    <property type="entry name" value="Dala_Dala_lig"/>
    <property type="match status" value="1"/>
</dbReference>
<name>A0A4R8IK91_9GAMM</name>
<dbReference type="InterPro" id="IPR000291">
    <property type="entry name" value="D-Ala_lig_Van_CS"/>
</dbReference>
<dbReference type="PROSITE" id="PS00843">
    <property type="entry name" value="DALA_DALA_LIGASE_1"/>
    <property type="match status" value="1"/>
</dbReference>
<evidence type="ECO:0000313" key="24">
    <source>
        <dbReference type="Proteomes" id="UP000294914"/>
    </source>
</evidence>
<dbReference type="Gene3D" id="3.30.1490.20">
    <property type="entry name" value="ATP-grasp fold, A domain"/>
    <property type="match status" value="1"/>
</dbReference>
<evidence type="ECO:0000256" key="19">
    <source>
        <dbReference type="PIRSR" id="PIRSR039102-1"/>
    </source>
</evidence>
<evidence type="ECO:0000256" key="12">
    <source>
        <dbReference type="ARBA" id="ARBA00022842"/>
    </source>
</evidence>
<dbReference type="NCBIfam" id="NF002378">
    <property type="entry name" value="PRK01372.1"/>
    <property type="match status" value="1"/>
</dbReference>
<feature type="binding site" evidence="20">
    <location>
        <position position="277"/>
    </location>
    <ligand>
        <name>Mg(2+)</name>
        <dbReference type="ChEBI" id="CHEBI:18420"/>
        <label>1</label>
    </ligand>
</feature>
<evidence type="ECO:0000256" key="9">
    <source>
        <dbReference type="ARBA" id="ARBA00022723"/>
    </source>
</evidence>
<evidence type="ECO:0000256" key="1">
    <source>
        <dbReference type="ARBA" id="ARBA00001936"/>
    </source>
</evidence>
<evidence type="ECO:0000256" key="17">
    <source>
        <dbReference type="ARBA" id="ARBA00047614"/>
    </source>
</evidence>
<evidence type="ECO:0000256" key="8">
    <source>
        <dbReference type="ARBA" id="ARBA00022598"/>
    </source>
</evidence>
<feature type="active site" evidence="19">
    <location>
        <position position="288"/>
    </location>
</feature>
<comment type="catalytic activity">
    <reaction evidence="17 18">
        <text>2 D-alanine + ATP = D-alanyl-D-alanine + ADP + phosphate + H(+)</text>
        <dbReference type="Rhea" id="RHEA:11224"/>
        <dbReference type="ChEBI" id="CHEBI:15378"/>
        <dbReference type="ChEBI" id="CHEBI:30616"/>
        <dbReference type="ChEBI" id="CHEBI:43474"/>
        <dbReference type="ChEBI" id="CHEBI:57416"/>
        <dbReference type="ChEBI" id="CHEBI:57822"/>
        <dbReference type="ChEBI" id="CHEBI:456216"/>
        <dbReference type="EC" id="6.3.2.4"/>
    </reaction>
</comment>
<keyword evidence="15 20" id="KW-0464">Manganese</keyword>
<dbReference type="InterPro" id="IPR011761">
    <property type="entry name" value="ATP-grasp"/>
</dbReference>
<comment type="caution">
    <text evidence="23">The sequence shown here is derived from an EMBL/GenBank/DDBJ whole genome shotgun (WGS) entry which is preliminary data.</text>
</comment>
<dbReference type="Proteomes" id="UP000294914">
    <property type="component" value="Unassembled WGS sequence"/>
</dbReference>
<keyword evidence="8 18" id="KW-0436">Ligase</keyword>
<dbReference type="GO" id="GO:0071555">
    <property type="term" value="P:cell wall organization"/>
    <property type="evidence" value="ECO:0007669"/>
    <property type="project" value="UniProtKB-KW"/>
</dbReference>
<keyword evidence="13 18" id="KW-0133">Cell shape</keyword>
<dbReference type="GO" id="GO:0046872">
    <property type="term" value="F:metal ion binding"/>
    <property type="evidence" value="ECO:0007669"/>
    <property type="project" value="UniProtKB-KW"/>
</dbReference>
<dbReference type="EC" id="6.3.2.4" evidence="6 18"/>
<evidence type="ECO:0000256" key="21">
    <source>
        <dbReference type="PROSITE-ProRule" id="PRU00409"/>
    </source>
</evidence>
<gene>
    <name evidence="18" type="primary">ddl</name>
    <name evidence="23" type="ORF">EDC23_1898</name>
</gene>
<feature type="binding site" evidence="20">
    <location>
        <position position="264"/>
    </location>
    <ligand>
        <name>Mg(2+)</name>
        <dbReference type="ChEBI" id="CHEBI:18420"/>
        <label>1</label>
    </ligand>
</feature>
<dbReference type="SUPFAM" id="SSF52440">
    <property type="entry name" value="PreATP-grasp domain"/>
    <property type="match status" value="1"/>
</dbReference>
<dbReference type="InterPro" id="IPR005905">
    <property type="entry name" value="D_ala_D_ala"/>
</dbReference>
<comment type="pathway">
    <text evidence="4 18">Cell wall biogenesis; peptidoglycan biosynthesis.</text>
</comment>
<proteinExistence type="inferred from homology"/>
<evidence type="ECO:0000256" key="7">
    <source>
        <dbReference type="ARBA" id="ARBA00022490"/>
    </source>
</evidence>
<dbReference type="EMBL" id="SOQX01000004">
    <property type="protein sequence ID" value="TDY01151.1"/>
    <property type="molecule type" value="Genomic_DNA"/>
</dbReference>
<keyword evidence="24" id="KW-1185">Reference proteome</keyword>
<evidence type="ECO:0000256" key="14">
    <source>
        <dbReference type="ARBA" id="ARBA00022984"/>
    </source>
</evidence>
<feature type="binding site" evidence="20">
    <location>
        <position position="279"/>
    </location>
    <ligand>
        <name>Mg(2+)</name>
        <dbReference type="ChEBI" id="CHEBI:18420"/>
        <label>2</label>
    </ligand>
</feature>
<dbReference type="Pfam" id="PF07478">
    <property type="entry name" value="Dala_Dala_lig_C"/>
    <property type="match status" value="1"/>
</dbReference>
<comment type="subcellular location">
    <subcellularLocation>
        <location evidence="3 18">Cytoplasm</location>
    </subcellularLocation>
</comment>
<dbReference type="SUPFAM" id="SSF56059">
    <property type="entry name" value="Glutathione synthetase ATP-binding domain-like"/>
    <property type="match status" value="1"/>
</dbReference>
<evidence type="ECO:0000256" key="15">
    <source>
        <dbReference type="ARBA" id="ARBA00023211"/>
    </source>
</evidence>
<dbReference type="InterPro" id="IPR011095">
    <property type="entry name" value="Dala_Dala_lig_C"/>
</dbReference>
<keyword evidence="10 21" id="KW-0547">Nucleotide-binding</keyword>
<keyword evidence="12 20" id="KW-0460">Magnesium</keyword>
<comment type="cofactor">
    <cofactor evidence="1">
        <name>Mn(2+)</name>
        <dbReference type="ChEBI" id="CHEBI:29035"/>
    </cofactor>
</comment>
<keyword evidence="14 18" id="KW-0573">Peptidoglycan synthesis</keyword>
<dbReference type="PANTHER" id="PTHR23132:SF23">
    <property type="entry name" value="D-ALANINE--D-ALANINE LIGASE B"/>
    <property type="match status" value="1"/>
</dbReference>
<evidence type="ECO:0000256" key="16">
    <source>
        <dbReference type="ARBA" id="ARBA00023316"/>
    </source>
</evidence>
<evidence type="ECO:0000259" key="22">
    <source>
        <dbReference type="PROSITE" id="PS50975"/>
    </source>
</evidence>
<keyword evidence="11 21" id="KW-0067">ATP-binding</keyword>
<evidence type="ECO:0000256" key="13">
    <source>
        <dbReference type="ARBA" id="ARBA00022960"/>
    </source>
</evidence>
<keyword evidence="16 18" id="KW-0961">Cell wall biogenesis/degradation</keyword>
<dbReference type="AlphaFoldDB" id="A0A4R8IK91"/>
<dbReference type="InterPro" id="IPR016185">
    <property type="entry name" value="PreATP-grasp_dom_sf"/>
</dbReference>
<evidence type="ECO:0000256" key="6">
    <source>
        <dbReference type="ARBA" id="ARBA00012216"/>
    </source>
</evidence>
<organism evidence="23 24">
    <name type="scientific">Thiohalophilus thiocyanatoxydans</name>
    <dbReference type="NCBI Taxonomy" id="381308"/>
    <lineage>
        <taxon>Bacteria</taxon>
        <taxon>Pseudomonadati</taxon>
        <taxon>Pseudomonadota</taxon>
        <taxon>Gammaproteobacteria</taxon>
        <taxon>Thiohalomonadales</taxon>
        <taxon>Thiohalophilaceae</taxon>
        <taxon>Thiohalophilus</taxon>
    </lineage>
</organism>
<dbReference type="GO" id="GO:0005829">
    <property type="term" value="C:cytosol"/>
    <property type="evidence" value="ECO:0007669"/>
    <property type="project" value="TreeGrafter"/>
</dbReference>
<feature type="active site" evidence="19">
    <location>
        <position position="28"/>
    </location>
</feature>
<evidence type="ECO:0000256" key="11">
    <source>
        <dbReference type="ARBA" id="ARBA00022840"/>
    </source>
</evidence>
<evidence type="ECO:0000256" key="10">
    <source>
        <dbReference type="ARBA" id="ARBA00022741"/>
    </source>
</evidence>
<sequence length="330" mass="35653">MSMTEHNKTIDPQTFGKVAVLMGGWSAERAVSLRSGQAVLDALLRRGVDAHGIDVNKETVLQVLEKGTYDRAFIVLHGPGGEDGRIQAVLEVMGIPYTGSDVLSSALAMDKLRSKMILEAAGLPTPDYMVLDDETDPEYVVASLGLPLMVKPALEGSSIGMSRVNEPQQMRDAYKTAAQFPGAVIAERWIEGGEYTVTILGEQTLPVIKLETPNEFYDYEAKYQSNQTRYLCPSGLEPEQEGQMQRLALAAFKAVGASGWGRVDILCSADGKPWVIELNTVPGMTDHSLVPMAAKAIGMDFDQLVYAILAQTLDGYNGDQQQGGNHVGAS</sequence>
<dbReference type="PROSITE" id="PS00844">
    <property type="entry name" value="DALA_DALA_LIGASE_2"/>
    <property type="match status" value="1"/>
</dbReference>
<dbReference type="Pfam" id="PF01820">
    <property type="entry name" value="Dala_Dala_lig_N"/>
    <property type="match status" value="1"/>
</dbReference>
<dbReference type="InterPro" id="IPR013815">
    <property type="entry name" value="ATP_grasp_subdomain_1"/>
</dbReference>
<evidence type="ECO:0000256" key="2">
    <source>
        <dbReference type="ARBA" id="ARBA00003921"/>
    </source>
</evidence>
<keyword evidence="9 20" id="KW-0479">Metal-binding</keyword>
<dbReference type="GO" id="GO:0008360">
    <property type="term" value="P:regulation of cell shape"/>
    <property type="evidence" value="ECO:0007669"/>
    <property type="project" value="UniProtKB-KW"/>
</dbReference>
<protein>
    <recommendedName>
        <fullName evidence="6 18">D-alanine--D-alanine ligase</fullName>
        <ecNumber evidence="6 18">6.3.2.4</ecNumber>
    </recommendedName>
    <alternativeName>
        <fullName evidence="18">D-Ala-D-Ala ligase</fullName>
    </alternativeName>
    <alternativeName>
        <fullName evidence="18">D-alanylalanine synthetase</fullName>
    </alternativeName>
</protein>
<feature type="binding site" evidence="20">
    <location>
        <position position="277"/>
    </location>
    <ligand>
        <name>Mg(2+)</name>
        <dbReference type="ChEBI" id="CHEBI:18420"/>
        <label>2</label>
    </ligand>
</feature>
<evidence type="ECO:0000256" key="4">
    <source>
        <dbReference type="ARBA" id="ARBA00004752"/>
    </source>
</evidence>
<dbReference type="PROSITE" id="PS50975">
    <property type="entry name" value="ATP_GRASP"/>
    <property type="match status" value="1"/>
</dbReference>
<evidence type="ECO:0000256" key="5">
    <source>
        <dbReference type="ARBA" id="ARBA00010871"/>
    </source>
</evidence>
<accession>A0A4R8IK91</accession>
<dbReference type="InterPro" id="IPR011127">
    <property type="entry name" value="Dala_Dala_lig_N"/>
</dbReference>
<evidence type="ECO:0000256" key="18">
    <source>
        <dbReference type="HAMAP-Rule" id="MF_00047"/>
    </source>
</evidence>
<feature type="domain" description="ATP-grasp" evidence="22">
    <location>
        <begin position="115"/>
        <end position="310"/>
    </location>
</feature>
<dbReference type="NCBIfam" id="TIGR01205">
    <property type="entry name" value="D_ala_D_alaTIGR"/>
    <property type="match status" value="1"/>
</dbReference>
<comment type="cofactor">
    <cofactor evidence="20">
        <name>Mg(2+)</name>
        <dbReference type="ChEBI" id="CHEBI:18420"/>
    </cofactor>
    <cofactor evidence="20">
        <name>Mn(2+)</name>
        <dbReference type="ChEBI" id="CHEBI:29035"/>
    </cofactor>
    <text evidence="20">Binds 2 magnesium or manganese ions per subunit.</text>
</comment>
<reference evidence="23 24" key="1">
    <citation type="submission" date="2019-03" db="EMBL/GenBank/DDBJ databases">
        <title>Genomic Encyclopedia of Type Strains, Phase IV (KMG-IV): sequencing the most valuable type-strain genomes for metagenomic binning, comparative biology and taxonomic classification.</title>
        <authorList>
            <person name="Goeker M."/>
        </authorList>
    </citation>
    <scope>NUCLEOTIDE SEQUENCE [LARGE SCALE GENOMIC DNA]</scope>
    <source>
        <strain evidence="23 24">DSM 16326</strain>
    </source>
</reference>
<comment type="similarity">
    <text evidence="5 18">Belongs to the D-alanine--D-alanine ligase family.</text>
</comment>
<dbReference type="Gene3D" id="3.40.50.20">
    <property type="match status" value="1"/>
</dbReference>